<reference evidence="3" key="1">
    <citation type="journal article" date="2014" name="Nucleic Acids Res.">
        <title>The evolutionary dynamics of variant antigen genes in Babesia reveal a history of genomic innovation underlying host-parasite interaction.</title>
        <authorList>
            <person name="Jackson A.P."/>
            <person name="Otto T.D."/>
            <person name="Darby A."/>
            <person name="Ramaprasad A."/>
            <person name="Xia D."/>
            <person name="Echaide I.E."/>
            <person name="Farber M."/>
            <person name="Gahlot S."/>
            <person name="Gamble J."/>
            <person name="Gupta D."/>
            <person name="Gupta Y."/>
            <person name="Jackson L."/>
            <person name="Malandrin L."/>
            <person name="Malas T.B."/>
            <person name="Moussa E."/>
            <person name="Nair M."/>
            <person name="Reid AJ."/>
            <person name="Sanders M."/>
            <person name="Sharma J."/>
            <person name="Tracey A."/>
            <person name="Quail M.A."/>
            <person name="Weir W."/>
            <person name="Wastling J.M."/>
            <person name="Hall N."/>
            <person name="Willadsen P."/>
            <person name="Lingelbach K."/>
            <person name="Shiels B."/>
            <person name="Tait A."/>
            <person name="Berriman M."/>
            <person name="Allred D.R."/>
            <person name="Pain A."/>
        </authorList>
    </citation>
    <scope>NUCLEOTIDE SEQUENCE</scope>
    <source>
        <strain evidence="3">Bond</strain>
    </source>
</reference>
<dbReference type="KEGG" id="bbig:BBBOND_0000620"/>
<dbReference type="VEuPathDB" id="PiroplasmaDB:BBBOND_0000620"/>
<gene>
    <name evidence="3" type="ORF">BBBOND_0000620</name>
</gene>
<evidence type="ECO:0008006" key="4">
    <source>
        <dbReference type="Google" id="ProtNLM"/>
    </source>
</evidence>
<feature type="coiled-coil region" evidence="1">
    <location>
        <begin position="327"/>
        <end position="390"/>
    </location>
</feature>
<reference evidence="3" key="2">
    <citation type="submission" date="2014-06" db="EMBL/GenBank/DDBJ databases">
        <authorList>
            <person name="Aslett M."/>
            <person name="De Silva Nishadi"/>
        </authorList>
    </citation>
    <scope>NUCLEOTIDE SEQUENCE</scope>
    <source>
        <strain evidence="3">Bond</strain>
    </source>
</reference>
<name>A0A061BIS7_BABBI</name>
<keyword evidence="1" id="KW-0175">Coiled coil</keyword>
<feature type="coiled-coil region" evidence="1">
    <location>
        <begin position="737"/>
        <end position="764"/>
    </location>
</feature>
<evidence type="ECO:0000256" key="2">
    <source>
        <dbReference type="SAM" id="Phobius"/>
    </source>
</evidence>
<sequence>MLLEEQLKQHNNLNNLLSSPSPSADSAKLSSKLEALRKVKELCDFFTNSEKHPNDPKNLLDNLCTGLETFLGFNPSSKGYDGSGIVYSDLDRLCDAVMGFLSGVLGAVKNTQTYNVGKNTLNSVSNEIKQYLCSGHEGFKTLFTKLPDRIAEYNREVQRSNNRVRSIVTTMQSNMKNLETEVSAITIVNAVAGKSIQIGQAEWLVKQKLADCWKYVETFTSSLDINTNSIDDRNAINDLNSSLREKIENVRVTIEHENKRLTELSKKEREELTATKDFLNEEVEKLKKRLHTTIDKHMNELVEHLKKLVRDILVLLESLGKKFRDYVEALRQWIEKTERVMNDAEKQIDIVLGHANGTESIYAQLVKSTAEQIEKEAGLLHLEFENLKDKYIDVYEKVHGAEGAAKKLATFHETVKQSVQNKKWSDFQKGANSGWDLQEIDKYKQNLEEAIEGCVKIELPNKIRDALFNLTNPITTQSGKPCSLADIVKQIGTYASGFENRFRIAIENMVGEIVESEGIKKWVALYVKSNVARGQLRANGPHSDAQNLNTAIAIVKDKITSEMKSVVQRVVVSEQDVKSNMEAVQQCLVTLATTDVAAMGPRIIQQIDQEVKQKIRIDPSHTKTYLTWAVSTVLDLLTKATNKAATELGQFTRTSQIEKLSDSISGIHGLAQNLSMQIAPGNGTLGSLGHHIYNLLKEKVNDNSIKNFLRDLIKEAVRKGVDKLQHEIQTNVITGILSKIDNNLESLEKQAQAARAGIESQANIVIRNLNELCGAIKQAAEYSKQNLKKLKDERFKQYTNGAGNANDSIKKIFTELGDLHSELVAKPIHKVKEFLQKGAKQAEDYYARYLKRESDKEVEKFKNLIYLHAQMQYGAAVKSFLQAFHKKATEQLQPLPDEIDRDRYRGYKGFMRYFQEGIVNNLKSYEKVEVLSSNFLSCFSTVTTYVNDEIQREHKENNKKKNPAPSGSETVNTDKLKMLFDSLSDLLNHITERKRYDYKVPQKLDALESATLKLKPDGYDNPNTAVLDSIGSGLLPFIRELKKVYISAYDSEKFTGDLLDARHEISPDRDDWIVNLTSYGKQCSKVFLSALEILNYDLHHLKQECNSTDGACRDTLIYEGVGDEINELGRLLKNCGFTIPSNDGRKQDGELRWSSKMIGEDIFKKLITVVPSAKANSHLNSCISEKPNNNVLVVIQCLMTHLKEYYAVCHYGTTFSKKHPSSVYDMLLWLSGLPHSSVYHDLSFNGFGGLFAKPEKEEADADESGPILKLEDDEKLAAYPDSITAVQLRDTLADVCAQSHSVLTAVLGHGHAGGIYAVDFNTNTAGLVYPGDAGKCLDLLVDSLHKLHHQMCFLYVQCARSYKSTSWRDCYYGRDVGGSSWMCNTKQCPNQTCDQKRNQMATQNTKQTCEQHPSCGLKSPLQSFLEDGLPGFMPHSFDKVGCGTKCSVSNHRGMPCKTPMGFGDISVKASHTQKGEHLGDVLRDFCVNKSSPLSRLCSYFICIMQRTPQTLDDMFSFYYNFLNGWEGRNYKRREHRENAYASAVKAARFGDEQAELIVTSIFKSSNHSKGNHLKGDLFSLTNCDDESHTTTTCGRYMQPIGQNTWVVFSEKNADKYLSWIVYITETFYQLLKALYDECCKNCTSPGSKCNGKVCPKTCPTLQKGKQPVTHKDECKSIADCPFTRPTLARYGFVFQSAYNLSGANDVQGKRTCADLCNALKRVVSDVKDENDVLAKLVYETIPEFIWKIREPFSYLVLALWLLSLLYLLHIMVIRLDLLHIKSHLHSPSSHRIAAQSLLAAGRVNKLGRVFYLQP</sequence>
<dbReference type="EMBL" id="LK054869">
    <property type="protein sequence ID" value="CDR71412.1"/>
    <property type="molecule type" value="Genomic_DNA"/>
</dbReference>
<protein>
    <recommendedName>
        <fullName evidence="4">C3H1-type domain-containing protein</fullName>
    </recommendedName>
</protein>
<accession>A0A061BIS7</accession>
<organism evidence="3">
    <name type="scientific">Babesia bigemina</name>
    <dbReference type="NCBI Taxonomy" id="5866"/>
    <lineage>
        <taxon>Eukaryota</taxon>
        <taxon>Sar</taxon>
        <taxon>Alveolata</taxon>
        <taxon>Apicomplexa</taxon>
        <taxon>Aconoidasida</taxon>
        <taxon>Piroplasmida</taxon>
        <taxon>Babesiidae</taxon>
        <taxon>Babesia</taxon>
    </lineage>
</organism>
<feature type="transmembrane region" description="Helical" evidence="2">
    <location>
        <begin position="1752"/>
        <end position="1773"/>
    </location>
</feature>
<feature type="coiled-coil region" evidence="1">
    <location>
        <begin position="240"/>
        <end position="300"/>
    </location>
</feature>
<keyword evidence="2" id="KW-0812">Transmembrane</keyword>
<dbReference type="RefSeq" id="XP_012770362.1">
    <property type="nucleotide sequence ID" value="XM_012914908.1"/>
</dbReference>
<keyword evidence="2" id="KW-0472">Membrane</keyword>
<evidence type="ECO:0000313" key="3">
    <source>
        <dbReference type="EMBL" id="CDR71412.1"/>
    </source>
</evidence>
<keyword evidence="2" id="KW-1133">Transmembrane helix</keyword>
<dbReference type="SUPFAM" id="SSF58113">
    <property type="entry name" value="Apolipoprotein A-I"/>
    <property type="match status" value="1"/>
</dbReference>
<dbReference type="GeneID" id="24561639"/>
<evidence type="ECO:0000256" key="1">
    <source>
        <dbReference type="SAM" id="Coils"/>
    </source>
</evidence>
<proteinExistence type="predicted"/>